<dbReference type="GO" id="GO:0005886">
    <property type="term" value="C:plasma membrane"/>
    <property type="evidence" value="ECO:0007669"/>
    <property type="project" value="TreeGrafter"/>
</dbReference>
<dbReference type="GeneTree" id="ENSGT00940000165789"/>
<comment type="subcellular location">
    <subcellularLocation>
        <location evidence="1">Membrane</location>
        <topology evidence="1">Multi-pass membrane protein</topology>
    </subcellularLocation>
</comment>
<dbReference type="InterPro" id="IPR003280">
    <property type="entry name" value="2pore_dom_K_chnl"/>
</dbReference>
<proteinExistence type="inferred from homology"/>
<keyword evidence="6 9" id="KW-0406">Ion transport</keyword>
<dbReference type="Gene3D" id="1.10.287.70">
    <property type="match status" value="1"/>
</dbReference>
<feature type="transmembrane region" description="Helical" evidence="10">
    <location>
        <begin position="25"/>
        <end position="49"/>
    </location>
</feature>
<dbReference type="GO" id="GO:0022841">
    <property type="term" value="F:potassium ion leak channel activity"/>
    <property type="evidence" value="ECO:0007669"/>
    <property type="project" value="TreeGrafter"/>
</dbReference>
<accession>A0A8C9V795</accession>
<feature type="transmembrane region" description="Helical" evidence="10">
    <location>
        <begin position="97"/>
        <end position="117"/>
    </location>
</feature>
<dbReference type="Proteomes" id="UP000694397">
    <property type="component" value="Chromosome 8"/>
</dbReference>
<dbReference type="InterPro" id="IPR013099">
    <property type="entry name" value="K_chnl_dom"/>
</dbReference>
<keyword evidence="5 10" id="KW-1133">Transmembrane helix</keyword>
<feature type="transmembrane region" description="Helical" evidence="10">
    <location>
        <begin position="313"/>
        <end position="330"/>
    </location>
</feature>
<keyword evidence="3 9" id="KW-0812">Transmembrane</keyword>
<evidence type="ECO:0000313" key="12">
    <source>
        <dbReference type="Ensembl" id="ENSSFOP00015028983.2"/>
    </source>
</evidence>
<keyword evidence="7 10" id="KW-0472">Membrane</keyword>
<feature type="transmembrane region" description="Helical" evidence="10">
    <location>
        <begin position="281"/>
        <end position="301"/>
    </location>
</feature>
<evidence type="ECO:0000256" key="3">
    <source>
        <dbReference type="ARBA" id="ARBA00022692"/>
    </source>
</evidence>
<evidence type="ECO:0000259" key="11">
    <source>
        <dbReference type="Pfam" id="PF07885"/>
    </source>
</evidence>
<keyword evidence="4" id="KW-0630">Potassium</keyword>
<sequence length="388" mass="43866">MSTTAGAEGGRRATTERRRRCCRSLWTVLPHVSLIASLVVYGCFGALVFSHVENQGTFNITDGEYGEFLLHLVDVVRVRTGEATHSPARQLLALSPALWNFFSSLFFCCTVFTTVGYGEMFPVTLPGKLFCIVYAMVGIPLMLLVITDVGDILAILLSKAYIRLHKLYKTSVSCWSFRRDRGKQVEEAMVHDRTYTFKKDVLIRKPMDISQVLHQQASIRSKSNQLQNATIFNHIIARENLGQGLLQPSRSCPELHQMPLNKDTSLWNYPEIGEELDKLDVPMTVILLVVFAYILLMGLILPLWEDSITHFDAFYFCFITLTTIGFGDIVPQHPKFFMLTSLFIISGMAIMSMAFKLSQSRIVSGYRKCISDSCMFCNALCKYRNDQG</sequence>
<evidence type="ECO:0000256" key="5">
    <source>
        <dbReference type="ARBA" id="ARBA00022989"/>
    </source>
</evidence>
<feature type="transmembrane region" description="Helical" evidence="10">
    <location>
        <begin position="336"/>
        <end position="358"/>
    </location>
</feature>
<dbReference type="Ensembl" id="ENSSFOT00015029312.2">
    <property type="protein sequence ID" value="ENSSFOP00015028983.2"/>
    <property type="gene ID" value="ENSSFOG00015018603.2"/>
</dbReference>
<feature type="transmembrane region" description="Helical" evidence="10">
    <location>
        <begin position="129"/>
        <end position="157"/>
    </location>
</feature>
<dbReference type="AlphaFoldDB" id="A0A8C9V795"/>
<name>A0A8C9V795_SCLFO</name>
<reference evidence="12" key="3">
    <citation type="submission" date="2025-09" db="UniProtKB">
        <authorList>
            <consortium name="Ensembl"/>
        </authorList>
    </citation>
    <scope>IDENTIFICATION</scope>
</reference>
<dbReference type="PANTHER" id="PTHR11003">
    <property type="entry name" value="POTASSIUM CHANNEL, SUBFAMILY K"/>
    <property type="match status" value="1"/>
</dbReference>
<reference evidence="12 13" key="1">
    <citation type="submission" date="2019-04" db="EMBL/GenBank/DDBJ databases">
        <authorList>
            <consortium name="Wellcome Sanger Institute Data Sharing"/>
        </authorList>
    </citation>
    <scope>NUCLEOTIDE SEQUENCE [LARGE SCALE GENOMIC DNA]</scope>
</reference>
<evidence type="ECO:0000256" key="2">
    <source>
        <dbReference type="ARBA" id="ARBA00022448"/>
    </source>
</evidence>
<evidence type="ECO:0000256" key="4">
    <source>
        <dbReference type="ARBA" id="ARBA00022958"/>
    </source>
</evidence>
<feature type="domain" description="Potassium channel" evidence="11">
    <location>
        <begin position="97"/>
        <end position="153"/>
    </location>
</feature>
<keyword evidence="8 9" id="KW-0407">Ion channel</keyword>
<reference evidence="12" key="2">
    <citation type="submission" date="2025-08" db="UniProtKB">
        <authorList>
            <consortium name="Ensembl"/>
        </authorList>
    </citation>
    <scope>IDENTIFICATION</scope>
</reference>
<feature type="domain" description="Potassium channel" evidence="11">
    <location>
        <begin position="289"/>
        <end position="361"/>
    </location>
</feature>
<dbReference type="GO" id="GO:0015271">
    <property type="term" value="F:outward rectifier potassium channel activity"/>
    <property type="evidence" value="ECO:0007669"/>
    <property type="project" value="TreeGrafter"/>
</dbReference>
<evidence type="ECO:0000256" key="7">
    <source>
        <dbReference type="ARBA" id="ARBA00023136"/>
    </source>
</evidence>
<comment type="similarity">
    <text evidence="9">Belongs to the two pore domain potassium channel (TC 1.A.1.8) family.</text>
</comment>
<dbReference type="SUPFAM" id="SSF81324">
    <property type="entry name" value="Voltage-gated potassium channels"/>
    <property type="match status" value="2"/>
</dbReference>
<keyword evidence="2 9" id="KW-0813">Transport</keyword>
<evidence type="ECO:0000256" key="10">
    <source>
        <dbReference type="SAM" id="Phobius"/>
    </source>
</evidence>
<dbReference type="PANTHER" id="PTHR11003:SF346">
    <property type="entry name" value="POTASSIUM CHANNEL SUBFAMILY K MEMBER 18"/>
    <property type="match status" value="1"/>
</dbReference>
<organism evidence="12 13">
    <name type="scientific">Scleropages formosus</name>
    <name type="common">Asian bonytongue</name>
    <name type="synonym">Osteoglossum formosum</name>
    <dbReference type="NCBI Taxonomy" id="113540"/>
    <lineage>
        <taxon>Eukaryota</taxon>
        <taxon>Metazoa</taxon>
        <taxon>Chordata</taxon>
        <taxon>Craniata</taxon>
        <taxon>Vertebrata</taxon>
        <taxon>Euteleostomi</taxon>
        <taxon>Actinopterygii</taxon>
        <taxon>Neopterygii</taxon>
        <taxon>Teleostei</taxon>
        <taxon>Osteoglossocephala</taxon>
        <taxon>Osteoglossomorpha</taxon>
        <taxon>Osteoglossiformes</taxon>
        <taxon>Osteoglossidae</taxon>
        <taxon>Scleropages</taxon>
    </lineage>
</organism>
<dbReference type="PRINTS" id="PR01333">
    <property type="entry name" value="2POREKCHANEL"/>
</dbReference>
<dbReference type="OrthoDB" id="297496at2759"/>
<keyword evidence="13" id="KW-1185">Reference proteome</keyword>
<evidence type="ECO:0000256" key="6">
    <source>
        <dbReference type="ARBA" id="ARBA00023065"/>
    </source>
</evidence>
<evidence type="ECO:0000256" key="1">
    <source>
        <dbReference type="ARBA" id="ARBA00004141"/>
    </source>
</evidence>
<evidence type="ECO:0000256" key="8">
    <source>
        <dbReference type="ARBA" id="ARBA00023303"/>
    </source>
</evidence>
<gene>
    <name evidence="12" type="primary">kcnk18</name>
</gene>
<evidence type="ECO:0000256" key="9">
    <source>
        <dbReference type="RuleBase" id="RU003857"/>
    </source>
</evidence>
<dbReference type="GO" id="GO:0030322">
    <property type="term" value="P:stabilization of membrane potential"/>
    <property type="evidence" value="ECO:0007669"/>
    <property type="project" value="TreeGrafter"/>
</dbReference>
<evidence type="ECO:0000313" key="13">
    <source>
        <dbReference type="Proteomes" id="UP000694397"/>
    </source>
</evidence>
<protein>
    <recommendedName>
        <fullName evidence="11">Potassium channel domain-containing protein</fullName>
    </recommendedName>
</protein>
<dbReference type="Pfam" id="PF07885">
    <property type="entry name" value="Ion_trans_2"/>
    <property type="match status" value="2"/>
</dbReference>